<gene>
    <name evidence="2" type="ORF">MELLADRAFT_108578</name>
</gene>
<keyword evidence="3" id="KW-1185">Reference proteome</keyword>
<feature type="region of interest" description="Disordered" evidence="1">
    <location>
        <begin position="764"/>
        <end position="788"/>
    </location>
</feature>
<feature type="compositionally biased region" description="Basic and acidic residues" evidence="1">
    <location>
        <begin position="603"/>
        <end position="613"/>
    </location>
</feature>
<proteinExistence type="predicted"/>
<feature type="region of interest" description="Disordered" evidence="1">
    <location>
        <begin position="291"/>
        <end position="343"/>
    </location>
</feature>
<name>F4RTJ6_MELLP</name>
<feature type="region of interest" description="Disordered" evidence="1">
    <location>
        <begin position="495"/>
        <end position="548"/>
    </location>
</feature>
<evidence type="ECO:0000313" key="2">
    <source>
        <dbReference type="EMBL" id="EGG04267.1"/>
    </source>
</evidence>
<feature type="region of interest" description="Disordered" evidence="1">
    <location>
        <begin position="578"/>
        <end position="655"/>
    </location>
</feature>
<reference evidence="3" key="1">
    <citation type="journal article" date="2011" name="Proc. Natl. Acad. Sci. U.S.A.">
        <title>Obligate biotrophy features unraveled by the genomic analysis of rust fungi.</title>
        <authorList>
            <person name="Duplessis S."/>
            <person name="Cuomo C.A."/>
            <person name="Lin Y.-C."/>
            <person name="Aerts A."/>
            <person name="Tisserant E."/>
            <person name="Veneault-Fourrey C."/>
            <person name="Joly D.L."/>
            <person name="Hacquard S."/>
            <person name="Amselem J."/>
            <person name="Cantarel B.L."/>
            <person name="Chiu R."/>
            <person name="Coutinho P.M."/>
            <person name="Feau N."/>
            <person name="Field M."/>
            <person name="Frey P."/>
            <person name="Gelhaye E."/>
            <person name="Goldberg J."/>
            <person name="Grabherr M.G."/>
            <person name="Kodira C.D."/>
            <person name="Kohler A."/>
            <person name="Kuees U."/>
            <person name="Lindquist E.A."/>
            <person name="Lucas S.M."/>
            <person name="Mago R."/>
            <person name="Mauceli E."/>
            <person name="Morin E."/>
            <person name="Murat C."/>
            <person name="Pangilinan J.L."/>
            <person name="Park R."/>
            <person name="Pearson M."/>
            <person name="Quesneville H."/>
            <person name="Rouhier N."/>
            <person name="Sakthikumar S."/>
            <person name="Salamov A.A."/>
            <person name="Schmutz J."/>
            <person name="Selles B."/>
            <person name="Shapiro H."/>
            <person name="Tanguay P."/>
            <person name="Tuskan G.A."/>
            <person name="Henrissat B."/>
            <person name="Van de Peer Y."/>
            <person name="Rouze P."/>
            <person name="Ellis J.G."/>
            <person name="Dodds P.N."/>
            <person name="Schein J.E."/>
            <person name="Zhong S."/>
            <person name="Hamelin R.C."/>
            <person name="Grigoriev I.V."/>
            <person name="Szabo L.J."/>
            <person name="Martin F."/>
        </authorList>
    </citation>
    <scope>NUCLEOTIDE SEQUENCE [LARGE SCALE GENOMIC DNA]</scope>
    <source>
        <strain evidence="3">98AG31 / pathotype 3-4-7</strain>
    </source>
</reference>
<dbReference type="EMBL" id="GL883119">
    <property type="protein sequence ID" value="EGG04267.1"/>
    <property type="molecule type" value="Genomic_DNA"/>
</dbReference>
<dbReference type="Proteomes" id="UP000001072">
    <property type="component" value="Unassembled WGS sequence"/>
</dbReference>
<dbReference type="RefSeq" id="XP_007412396.1">
    <property type="nucleotide sequence ID" value="XM_007412334.1"/>
</dbReference>
<dbReference type="GeneID" id="18923503"/>
<dbReference type="HOGENOM" id="CLU_347171_0_0_1"/>
<feature type="region of interest" description="Disordered" evidence="1">
    <location>
        <begin position="715"/>
        <end position="747"/>
    </location>
</feature>
<dbReference type="VEuPathDB" id="FungiDB:MELLADRAFT_108578"/>
<evidence type="ECO:0000313" key="3">
    <source>
        <dbReference type="Proteomes" id="UP000001072"/>
    </source>
</evidence>
<protein>
    <submittedName>
        <fullName evidence="2">Uncharacterized protein</fullName>
    </submittedName>
</protein>
<feature type="region of interest" description="Disordered" evidence="1">
    <location>
        <begin position="436"/>
        <end position="457"/>
    </location>
</feature>
<accession>F4RTJ6</accession>
<dbReference type="InParanoid" id="F4RTJ6"/>
<dbReference type="KEGG" id="mlr:MELLADRAFT_108578"/>
<dbReference type="AlphaFoldDB" id="F4RTJ6"/>
<feature type="compositionally biased region" description="Basic and acidic residues" evidence="1">
    <location>
        <begin position="728"/>
        <end position="743"/>
    </location>
</feature>
<feature type="compositionally biased region" description="Polar residues" evidence="1">
    <location>
        <begin position="764"/>
        <end position="781"/>
    </location>
</feature>
<sequence>MFAVTPGVKTIKRLLQLPLINSILNSMRLTNSPPVHRKRLIWPHQHLTPTPEENLNTMRSNPSDQLDLHTQDTSLAFNINVLLLSVSASCEILRVADDLVHRVSKRVRNNAIVRSKMLQSPRTNNPEVRITLHVLILLPHSLTFTVEAAAHLDTLRSIPNIILRIHPIVTIHPSGYRQTIFRALHTGQLGEIVHTLSQAAFVLSIESTSHDGNLDLSGAFVDVITQLLCSHLALQNATRFKWKAMLGRPTISVYLATSQTTDEHQLADQTMYIARHSARVLNDKASAYSGAAGLGQTSQNSTDEAKRPNKKPPPASARPRTANVSTSTPSHEPIPRPPTPELLRTAPGASPVFLVARLDCGIELRVFQPDSPNVSVFEDQPIQPSPLQSDNFCNTQLHPHPGTESSSRPHRTATPEGLRNVTPALQISIGASKLLEPNRRAHLPPKSSLRAAKPPIESTVEQPPVVQVLEYYPEKAYRLLGHGQTGGQSHYVKSASLRTPSPRQASEHHSPSLHRSNMPTERPPAGMVFPDAQISPISSPSPQHNQSRSRFVLPTTSLKYHNGASTSGTNSVYHTAATTKFNLPPRPTRSGARPRTAPTSRNFETEPNHDRKATVTSNLARSQNRELERSQLSSGLSIHQEYTNGPPGAMNLASNGEGLQRRRDLASLAFETQPVPMDARCQVDLHPRREVGELDSIMMDESQQMDVKYMFDRQARNPDLQRPNPMQTRHDISNREGERESSTERQNMFSSTLLSRFNSIRSTTSSQMSGSVYSPQHTPTGSDDEDDETHLMQIADLLNDRRKRADLCSVAIR</sequence>
<evidence type="ECO:0000256" key="1">
    <source>
        <dbReference type="SAM" id="MobiDB-lite"/>
    </source>
</evidence>
<dbReference type="OrthoDB" id="2505357at2759"/>
<feature type="compositionally biased region" description="Polar residues" evidence="1">
    <location>
        <begin position="630"/>
        <end position="643"/>
    </location>
</feature>
<organism evidence="3">
    <name type="scientific">Melampsora larici-populina (strain 98AG31 / pathotype 3-4-7)</name>
    <name type="common">Poplar leaf rust fungus</name>
    <dbReference type="NCBI Taxonomy" id="747676"/>
    <lineage>
        <taxon>Eukaryota</taxon>
        <taxon>Fungi</taxon>
        <taxon>Dikarya</taxon>
        <taxon>Basidiomycota</taxon>
        <taxon>Pucciniomycotina</taxon>
        <taxon>Pucciniomycetes</taxon>
        <taxon>Pucciniales</taxon>
        <taxon>Melampsoraceae</taxon>
        <taxon>Melampsora</taxon>
    </lineage>
</organism>